<reference evidence="1 2" key="1">
    <citation type="submission" date="2014-04" db="EMBL/GenBank/DDBJ databases">
        <authorList>
            <consortium name="DOE Joint Genome Institute"/>
            <person name="Kuo A."/>
            <person name="Ruytinx J."/>
            <person name="Rineau F."/>
            <person name="Colpaert J."/>
            <person name="Kohler A."/>
            <person name="Nagy L.G."/>
            <person name="Floudas D."/>
            <person name="Copeland A."/>
            <person name="Barry K.W."/>
            <person name="Cichocki N."/>
            <person name="Veneault-Fourrey C."/>
            <person name="LaButti K."/>
            <person name="Lindquist E.A."/>
            <person name="Lipzen A."/>
            <person name="Lundell T."/>
            <person name="Morin E."/>
            <person name="Murat C."/>
            <person name="Sun H."/>
            <person name="Tunlid A."/>
            <person name="Henrissat B."/>
            <person name="Grigoriev I.V."/>
            <person name="Hibbett D.S."/>
            <person name="Martin F."/>
            <person name="Nordberg H.P."/>
            <person name="Cantor M.N."/>
            <person name="Hua S.X."/>
        </authorList>
    </citation>
    <scope>NUCLEOTIDE SEQUENCE [LARGE SCALE GENOMIC DNA]</scope>
    <source>
        <strain evidence="1 2">UH-Slu-Lm8-n1</strain>
    </source>
</reference>
<organism evidence="1 2">
    <name type="scientific">Suillus luteus UH-Slu-Lm8-n1</name>
    <dbReference type="NCBI Taxonomy" id="930992"/>
    <lineage>
        <taxon>Eukaryota</taxon>
        <taxon>Fungi</taxon>
        <taxon>Dikarya</taxon>
        <taxon>Basidiomycota</taxon>
        <taxon>Agaricomycotina</taxon>
        <taxon>Agaricomycetes</taxon>
        <taxon>Agaricomycetidae</taxon>
        <taxon>Boletales</taxon>
        <taxon>Suillineae</taxon>
        <taxon>Suillaceae</taxon>
        <taxon>Suillus</taxon>
    </lineage>
</organism>
<dbReference type="Proteomes" id="UP000054485">
    <property type="component" value="Unassembled WGS sequence"/>
</dbReference>
<proteinExistence type="predicted"/>
<dbReference type="HOGENOM" id="CLU_2980647_0_0_1"/>
<sequence length="58" mass="6615">MRSWASTRYFNAQNSRPYSPSANTAVTCHYDITHTTTLYTATIPDDKNGVVYRAENQK</sequence>
<evidence type="ECO:0000313" key="1">
    <source>
        <dbReference type="EMBL" id="KIK38470.1"/>
    </source>
</evidence>
<gene>
    <name evidence="1" type="ORF">CY34DRAFT_392954</name>
</gene>
<reference evidence="2" key="2">
    <citation type="submission" date="2015-01" db="EMBL/GenBank/DDBJ databases">
        <title>Evolutionary Origins and Diversification of the Mycorrhizal Mutualists.</title>
        <authorList>
            <consortium name="DOE Joint Genome Institute"/>
            <consortium name="Mycorrhizal Genomics Consortium"/>
            <person name="Kohler A."/>
            <person name="Kuo A."/>
            <person name="Nagy L.G."/>
            <person name="Floudas D."/>
            <person name="Copeland A."/>
            <person name="Barry K.W."/>
            <person name="Cichocki N."/>
            <person name="Veneault-Fourrey C."/>
            <person name="LaButti K."/>
            <person name="Lindquist E.A."/>
            <person name="Lipzen A."/>
            <person name="Lundell T."/>
            <person name="Morin E."/>
            <person name="Murat C."/>
            <person name="Riley R."/>
            <person name="Ohm R."/>
            <person name="Sun H."/>
            <person name="Tunlid A."/>
            <person name="Henrissat B."/>
            <person name="Grigoriev I.V."/>
            <person name="Hibbett D.S."/>
            <person name="Martin F."/>
        </authorList>
    </citation>
    <scope>NUCLEOTIDE SEQUENCE [LARGE SCALE GENOMIC DNA]</scope>
    <source>
        <strain evidence="2">UH-Slu-Lm8-n1</strain>
    </source>
</reference>
<accession>A0A0C9ZLT1</accession>
<protein>
    <submittedName>
        <fullName evidence="1">Uncharacterized protein</fullName>
    </submittedName>
</protein>
<evidence type="ECO:0000313" key="2">
    <source>
        <dbReference type="Proteomes" id="UP000054485"/>
    </source>
</evidence>
<dbReference type="OrthoDB" id="10414875at2759"/>
<dbReference type="AlphaFoldDB" id="A0A0C9ZLT1"/>
<dbReference type="EMBL" id="KN835391">
    <property type="protein sequence ID" value="KIK38470.1"/>
    <property type="molecule type" value="Genomic_DNA"/>
</dbReference>
<keyword evidence="2" id="KW-1185">Reference proteome</keyword>
<name>A0A0C9ZLT1_9AGAM</name>
<dbReference type="InParanoid" id="A0A0C9ZLT1"/>